<accession>A0A434ATY7</accession>
<dbReference type="EMBL" id="RJJX01000014">
    <property type="protein sequence ID" value="RUT77894.1"/>
    <property type="molecule type" value="Genomic_DNA"/>
</dbReference>
<evidence type="ECO:0000313" key="2">
    <source>
        <dbReference type="EMBL" id="RUT77894.1"/>
    </source>
</evidence>
<comment type="caution">
    <text evidence="2">The sequence shown here is derived from an EMBL/GenBank/DDBJ whole genome shotgun (WGS) entry which is preliminary data.</text>
</comment>
<protein>
    <submittedName>
        <fullName evidence="2">Uncharacterized protein</fullName>
    </submittedName>
</protein>
<keyword evidence="1" id="KW-1133">Transmembrane helix</keyword>
<gene>
    <name evidence="2" type="ORF">DLK05_11180</name>
</gene>
<dbReference type="AlphaFoldDB" id="A0A434ATY7"/>
<dbReference type="Proteomes" id="UP000282985">
    <property type="component" value="Unassembled WGS sequence"/>
</dbReference>
<keyword evidence="1" id="KW-0472">Membrane</keyword>
<dbReference type="OrthoDB" id="1120514at2"/>
<organism evidence="2 3">
    <name type="scientific">Ancylomarina longa</name>
    <dbReference type="NCBI Taxonomy" id="2487017"/>
    <lineage>
        <taxon>Bacteria</taxon>
        <taxon>Pseudomonadati</taxon>
        <taxon>Bacteroidota</taxon>
        <taxon>Bacteroidia</taxon>
        <taxon>Marinilabiliales</taxon>
        <taxon>Marinifilaceae</taxon>
        <taxon>Ancylomarina</taxon>
    </lineage>
</organism>
<feature type="transmembrane region" description="Helical" evidence="1">
    <location>
        <begin position="23"/>
        <end position="52"/>
    </location>
</feature>
<evidence type="ECO:0000256" key="1">
    <source>
        <dbReference type="SAM" id="Phobius"/>
    </source>
</evidence>
<sequence>MEKFELPLSEYTIGKRLWQELSFLLLLLAIFLFFVGLNVVYFTATIIMYVLLLSLKRNRIIVQVDFNSEEREVYLHYFYLIFFKRREIIPYQNLNYKMSLKRFGFGAATPTLELFKEKILVGEIRKEGKWKWQEETIEQINQKLKTICE</sequence>
<name>A0A434ATY7_9BACT</name>
<keyword evidence="3" id="KW-1185">Reference proteome</keyword>
<dbReference type="RefSeq" id="WP_127344062.1">
    <property type="nucleotide sequence ID" value="NZ_RJJX01000014.1"/>
</dbReference>
<reference evidence="2 3" key="1">
    <citation type="submission" date="2018-11" db="EMBL/GenBank/DDBJ databases">
        <title>Parancylomarina longa gen. nov., sp. nov., isolated from sediments of southern Okinawa.</title>
        <authorList>
            <person name="Fu T."/>
        </authorList>
    </citation>
    <scope>NUCLEOTIDE SEQUENCE [LARGE SCALE GENOMIC DNA]</scope>
    <source>
        <strain evidence="2 3">T3-2 S1-C</strain>
    </source>
</reference>
<evidence type="ECO:0000313" key="3">
    <source>
        <dbReference type="Proteomes" id="UP000282985"/>
    </source>
</evidence>
<keyword evidence="1" id="KW-0812">Transmembrane</keyword>
<proteinExistence type="predicted"/>